<dbReference type="InterPro" id="IPR006067">
    <property type="entry name" value="NO2/SO3_Rdtase_4Fe4S_dom"/>
</dbReference>
<dbReference type="GO" id="GO:0051539">
    <property type="term" value="F:4 iron, 4 sulfur cluster binding"/>
    <property type="evidence" value="ECO:0007669"/>
    <property type="project" value="UniProtKB-KW"/>
</dbReference>
<dbReference type="PANTHER" id="PTHR11493">
    <property type="entry name" value="SULFITE REDUCTASE [NADPH] SUBUNIT BETA-RELATED"/>
    <property type="match status" value="1"/>
</dbReference>
<dbReference type="SUPFAM" id="SSF55124">
    <property type="entry name" value="Nitrite/Sulfite reductase N-terminal domain-like"/>
    <property type="match status" value="1"/>
</dbReference>
<comment type="caution">
    <text evidence="12">The sequence shown here is derived from an EMBL/GenBank/DDBJ whole genome shotgun (WGS) entry which is preliminary data.</text>
</comment>
<gene>
    <name evidence="12" type="ORF">F1559_002905</name>
</gene>
<name>A0A7J7IMY7_9RHOD</name>
<feature type="domain" description="Nitrite/sulphite reductase 4Fe-4S" evidence="10">
    <location>
        <begin position="76"/>
        <end position="203"/>
    </location>
</feature>
<keyword evidence="13" id="KW-1185">Reference proteome</keyword>
<accession>A0A7J7IMY7</accession>
<dbReference type="FunFam" id="3.30.413.10:FF:000014">
    <property type="entry name" value="Sulfite reductase [ferredoxin], chloroplastic"/>
    <property type="match status" value="1"/>
</dbReference>
<evidence type="ECO:0000313" key="13">
    <source>
        <dbReference type="Proteomes" id="UP000530660"/>
    </source>
</evidence>
<keyword evidence="7" id="KW-0560">Oxidoreductase</keyword>
<evidence type="ECO:0000256" key="5">
    <source>
        <dbReference type="ARBA" id="ARBA00022617"/>
    </source>
</evidence>
<dbReference type="Pfam" id="PF03460">
    <property type="entry name" value="NIR_SIR_ferr"/>
    <property type="match status" value="1"/>
</dbReference>
<proteinExistence type="inferred from homology"/>
<keyword evidence="5" id="KW-0349">Heme</keyword>
<evidence type="ECO:0000256" key="8">
    <source>
        <dbReference type="ARBA" id="ARBA00023004"/>
    </source>
</evidence>
<evidence type="ECO:0000313" key="12">
    <source>
        <dbReference type="EMBL" id="KAF6004476.1"/>
    </source>
</evidence>
<dbReference type="GO" id="GO:0000103">
    <property type="term" value="P:sulfate assimilation"/>
    <property type="evidence" value="ECO:0007669"/>
    <property type="project" value="TreeGrafter"/>
</dbReference>
<dbReference type="InterPro" id="IPR045169">
    <property type="entry name" value="NO2/SO3_Rdtase_4Fe4S_prot"/>
</dbReference>
<dbReference type="InterPro" id="IPR045854">
    <property type="entry name" value="NO2/SO3_Rdtase_4Fe4S_sf"/>
</dbReference>
<dbReference type="GO" id="GO:0016002">
    <property type="term" value="F:sulfite reductase activity"/>
    <property type="evidence" value="ECO:0007669"/>
    <property type="project" value="TreeGrafter"/>
</dbReference>
<evidence type="ECO:0000256" key="9">
    <source>
        <dbReference type="ARBA" id="ARBA00023014"/>
    </source>
</evidence>
<dbReference type="InterPro" id="IPR036136">
    <property type="entry name" value="Nit/Sulf_reduc_fer-like_dom_sf"/>
</dbReference>
<comment type="cofactor">
    <cofactor evidence="2">
        <name>[4Fe-4S] cluster</name>
        <dbReference type="ChEBI" id="CHEBI:49883"/>
    </cofactor>
</comment>
<dbReference type="NCBIfam" id="NF010029">
    <property type="entry name" value="PRK13504.1"/>
    <property type="match status" value="1"/>
</dbReference>
<dbReference type="Gene3D" id="3.30.413.10">
    <property type="entry name" value="Sulfite Reductase Hemoprotein, domain 1"/>
    <property type="match status" value="2"/>
</dbReference>
<evidence type="ECO:0000259" key="11">
    <source>
        <dbReference type="Pfam" id="PF03460"/>
    </source>
</evidence>
<organism evidence="12 13">
    <name type="scientific">Cyanidiococcus yangmingshanensis</name>
    <dbReference type="NCBI Taxonomy" id="2690220"/>
    <lineage>
        <taxon>Eukaryota</taxon>
        <taxon>Rhodophyta</taxon>
        <taxon>Bangiophyceae</taxon>
        <taxon>Cyanidiales</taxon>
        <taxon>Cyanidiaceae</taxon>
        <taxon>Cyanidiococcus</taxon>
    </lineage>
</organism>
<keyword evidence="6" id="KW-0479">Metal-binding</keyword>
<keyword evidence="9" id="KW-0411">Iron-sulfur</keyword>
<dbReference type="SUPFAM" id="SSF56014">
    <property type="entry name" value="Nitrite and sulphite reductase 4Fe-4S domain-like"/>
    <property type="match status" value="2"/>
</dbReference>
<dbReference type="PRINTS" id="PR00397">
    <property type="entry name" value="SIROHAEM"/>
</dbReference>
<reference evidence="12 13" key="1">
    <citation type="journal article" date="2020" name="J. Phycol.">
        <title>Comparative genome analysis reveals Cyanidiococcus gen. nov., a new extremophilic red algal genus sister to Cyanidioschyzon (Cyanidioschyzonaceae, Rhodophyta).</title>
        <authorList>
            <person name="Liu S.-L."/>
            <person name="Chiang Y.-R."/>
            <person name="Yoon H.S."/>
            <person name="Fu H.-Y."/>
        </authorList>
    </citation>
    <scope>NUCLEOTIDE SEQUENCE [LARGE SCALE GENOMIC DNA]</scope>
    <source>
        <strain evidence="12 13">THAL066</strain>
    </source>
</reference>
<evidence type="ECO:0000256" key="6">
    <source>
        <dbReference type="ARBA" id="ARBA00022723"/>
    </source>
</evidence>
<dbReference type="Pfam" id="PF01077">
    <property type="entry name" value="NIR_SIR"/>
    <property type="match status" value="1"/>
</dbReference>
<dbReference type="OrthoDB" id="1688044at2759"/>
<evidence type="ECO:0000256" key="2">
    <source>
        <dbReference type="ARBA" id="ARBA00001966"/>
    </source>
</evidence>
<keyword evidence="4" id="KW-0004">4Fe-4S</keyword>
<keyword evidence="8" id="KW-0408">Iron</keyword>
<protein>
    <submittedName>
        <fullName evidence="12">Uncharacterized protein</fullName>
    </submittedName>
</protein>
<dbReference type="GO" id="GO:0050311">
    <property type="term" value="F:sulfite reductase (ferredoxin) activity"/>
    <property type="evidence" value="ECO:0007669"/>
    <property type="project" value="TreeGrafter"/>
</dbReference>
<evidence type="ECO:0000256" key="7">
    <source>
        <dbReference type="ARBA" id="ARBA00023002"/>
    </source>
</evidence>
<evidence type="ECO:0000259" key="10">
    <source>
        <dbReference type="Pfam" id="PF01077"/>
    </source>
</evidence>
<dbReference type="InterPro" id="IPR006066">
    <property type="entry name" value="NO2/SO3_Rdtase_FeS/sirohaem_BS"/>
</dbReference>
<feature type="domain" description="Nitrite/Sulfite reductase ferredoxin-like" evidence="11">
    <location>
        <begin position="229"/>
        <end position="291"/>
    </location>
</feature>
<dbReference type="EMBL" id="VWRR01000003">
    <property type="protein sequence ID" value="KAF6004476.1"/>
    <property type="molecule type" value="Genomic_DNA"/>
</dbReference>
<dbReference type="PANTHER" id="PTHR11493:SF47">
    <property type="entry name" value="SULFITE REDUCTASE [NADPH] SUBUNIT BETA"/>
    <property type="match status" value="1"/>
</dbReference>
<dbReference type="GO" id="GO:0009337">
    <property type="term" value="C:sulfite reductase complex (NADPH)"/>
    <property type="evidence" value="ECO:0007669"/>
    <property type="project" value="TreeGrafter"/>
</dbReference>
<evidence type="ECO:0000256" key="1">
    <source>
        <dbReference type="ARBA" id="ARBA00001929"/>
    </source>
</evidence>
<dbReference type="AlphaFoldDB" id="A0A7J7IMY7"/>
<evidence type="ECO:0000256" key="3">
    <source>
        <dbReference type="ARBA" id="ARBA00010429"/>
    </source>
</evidence>
<dbReference type="Proteomes" id="UP000530660">
    <property type="component" value="Unassembled WGS sequence"/>
</dbReference>
<sequence>MFWRRRQPFQSPPYKHVRHIAKMLAEVFAPQTGALCEVWLDGEKAATVEYWKKDIDMDEVKRIREHDNGHGQVFKTGEEPIYGETYLPRKFKMGVTVPGDNSIDIFTHDIGIVVLMDENYVLQGYNILVGGGMGRTHNKEITFPRLADPLGFLEPESLFDAVKAIVAAQRDHGDREVRATARMKYLVQKLGIDGFRDLVRSYMTDGGIALQPWRPMPDWEYRDYLGWHEDGHGTLFYGLLIDNGRVRGPLKKALRQIVDELSPFLVVTPHQNLLLTNIQPEQRRVVEEIFERYGVYRDVDRIDQLVRKAMACPALPLCPLAITEAERVMPEHLERVRAILGKAGIPPSESFVMRMTGCPNGCSRPYMAELALVGSGPNGVYQLWLGGSPHQTRLAWTYADRLPPAELDRTLEPLFVFWKQERKPSESFGDFCDRMGKSTLEQFVAQYNEGNANGQIAAEHPTNAHAADAFEKAKTRGRAEKIPIRPRVSLRPAVHARLRAMAARAGVPLKVLVDEILNNFINSPESESIFGSSIRDGIGTGGATNDKQYP</sequence>
<dbReference type="InterPro" id="IPR005117">
    <property type="entry name" value="NiRdtase/SiRdtase_haem-b_fer"/>
</dbReference>
<evidence type="ECO:0000256" key="4">
    <source>
        <dbReference type="ARBA" id="ARBA00022485"/>
    </source>
</evidence>
<dbReference type="PROSITE" id="PS00365">
    <property type="entry name" value="NIR_SIR"/>
    <property type="match status" value="1"/>
</dbReference>
<dbReference type="GO" id="GO:0046872">
    <property type="term" value="F:metal ion binding"/>
    <property type="evidence" value="ECO:0007669"/>
    <property type="project" value="UniProtKB-KW"/>
</dbReference>
<dbReference type="GO" id="GO:0020037">
    <property type="term" value="F:heme binding"/>
    <property type="evidence" value="ECO:0007669"/>
    <property type="project" value="InterPro"/>
</dbReference>
<comment type="cofactor">
    <cofactor evidence="1">
        <name>siroheme</name>
        <dbReference type="ChEBI" id="CHEBI:60052"/>
    </cofactor>
</comment>
<comment type="similarity">
    <text evidence="3">Belongs to the nitrite and sulfite reductase 4Fe-4S domain family.</text>
</comment>